<keyword evidence="2" id="KW-0472">Membrane</keyword>
<accession>A0ABT0RR42</accession>
<evidence type="ECO:0000256" key="3">
    <source>
        <dbReference type="SAM" id="SignalP"/>
    </source>
</evidence>
<evidence type="ECO:0000259" key="5">
    <source>
        <dbReference type="Pfam" id="PF20990"/>
    </source>
</evidence>
<name>A0ABT0RR42_9SPHN</name>
<feature type="transmembrane region" description="Helical" evidence="2">
    <location>
        <begin position="390"/>
        <end position="414"/>
    </location>
</feature>
<feature type="domain" description="DUF2207" evidence="4">
    <location>
        <begin position="25"/>
        <end position="215"/>
    </location>
</feature>
<sequence>MRLLIVALAALASLLLPREAAAEERILRFDSNIAVGRDGTLDVTETIHVRVENVRINHGIYRDFPTKYRATGGRRVKVDFDLTDTWLDGQVEPNKLETLTNGVRIKIGSADRTVSPGEHIYTIRYRASRMIGRFDGYDELYWNATGNGWDFPIDRASATVTLPSPARFGQRAAYTGSQGSTDSAARVTEEEPGKIRFDTTRPLYSHEGLTVAVAFPKDVVTAPTETDRMGWFLSDWGPPLVGTLGLAAVLGYLFYAWRKAGRDPRAGTIVPLFSPPDELTPAAMRYIVNQHFDNCAFAAALVDAAVKGHVRLVEEEGGWFSGNQRRIERYDMPGATPLAAPEQASLNLLVGPNDSLVMEQKNHATFSSAIKALGDRYAEAYDGKLFLRNYGWIGAAFVIFIAALWLAAASVVLAEGAGNQLLVLLSASGMAIGALIFHAAPKDKSSGRCLLHLLALAFGGAGVALGVPLIPQALTTGNWLPLAIPLIGLPFVFSSTFWMSAPTKEGRGVLDRIAGFKQYLSITERDRLDRMQAPEDTLQLFERYLPYAIALDVENRWADRYTGLLAAAAAAPGASQGFAWYSGSSNPWNDTGGFVDNIGSSLVSSVSSASTAPGSSSGSGGGGSSGGGGGGGGGGGW</sequence>
<feature type="region of interest" description="Disordered" evidence="1">
    <location>
        <begin position="609"/>
        <end position="637"/>
    </location>
</feature>
<organism evidence="6 7">
    <name type="scientific">Sphingomonas caseinilyticus</name>
    <dbReference type="NCBI Taxonomy" id="2908205"/>
    <lineage>
        <taxon>Bacteria</taxon>
        <taxon>Pseudomonadati</taxon>
        <taxon>Pseudomonadota</taxon>
        <taxon>Alphaproteobacteria</taxon>
        <taxon>Sphingomonadales</taxon>
        <taxon>Sphingomonadaceae</taxon>
        <taxon>Sphingomonas</taxon>
    </lineage>
</organism>
<dbReference type="Proteomes" id="UP001203410">
    <property type="component" value="Unassembled WGS sequence"/>
</dbReference>
<keyword evidence="2" id="KW-1133">Transmembrane helix</keyword>
<dbReference type="InterPro" id="IPR018702">
    <property type="entry name" value="DUF2207"/>
</dbReference>
<feature type="signal peptide" evidence="3">
    <location>
        <begin position="1"/>
        <end position="22"/>
    </location>
</feature>
<gene>
    <name evidence="6" type="ORF">LZ496_01590</name>
</gene>
<dbReference type="Pfam" id="PF20990">
    <property type="entry name" value="DUF2207_C"/>
    <property type="match status" value="1"/>
</dbReference>
<dbReference type="RefSeq" id="WP_249902847.1">
    <property type="nucleotide sequence ID" value="NZ_JAMGBA010000001.1"/>
</dbReference>
<dbReference type="InterPro" id="IPR048389">
    <property type="entry name" value="YciQ-like_C"/>
</dbReference>
<feature type="region of interest" description="Disordered" evidence="1">
    <location>
        <begin position="172"/>
        <end position="191"/>
    </location>
</feature>
<evidence type="ECO:0000256" key="1">
    <source>
        <dbReference type="SAM" id="MobiDB-lite"/>
    </source>
</evidence>
<dbReference type="EMBL" id="JAMGBA010000001">
    <property type="protein sequence ID" value="MCL6697480.1"/>
    <property type="molecule type" value="Genomic_DNA"/>
</dbReference>
<evidence type="ECO:0000313" key="6">
    <source>
        <dbReference type="EMBL" id="MCL6697480.1"/>
    </source>
</evidence>
<comment type="caution">
    <text evidence="6">The sequence shown here is derived from an EMBL/GenBank/DDBJ whole genome shotgun (WGS) entry which is preliminary data.</text>
</comment>
<keyword evidence="2" id="KW-0812">Transmembrane</keyword>
<feature type="transmembrane region" description="Helical" evidence="2">
    <location>
        <begin position="420"/>
        <end position="437"/>
    </location>
</feature>
<feature type="transmembrane region" description="Helical" evidence="2">
    <location>
        <begin position="236"/>
        <end position="255"/>
    </location>
</feature>
<keyword evidence="3" id="KW-0732">Signal</keyword>
<feature type="transmembrane region" description="Helical" evidence="2">
    <location>
        <begin position="449"/>
        <end position="470"/>
    </location>
</feature>
<evidence type="ECO:0000313" key="7">
    <source>
        <dbReference type="Proteomes" id="UP001203410"/>
    </source>
</evidence>
<evidence type="ECO:0000256" key="2">
    <source>
        <dbReference type="SAM" id="Phobius"/>
    </source>
</evidence>
<feature type="chain" id="PRO_5047056002" evidence="3">
    <location>
        <begin position="23"/>
        <end position="637"/>
    </location>
</feature>
<feature type="domain" description="Predicted membrane protein YciQ-like C-terminal" evidence="5">
    <location>
        <begin position="273"/>
        <end position="560"/>
    </location>
</feature>
<feature type="compositionally biased region" description="Gly residues" evidence="1">
    <location>
        <begin position="617"/>
        <end position="637"/>
    </location>
</feature>
<keyword evidence="7" id="KW-1185">Reference proteome</keyword>
<dbReference type="Pfam" id="PF09972">
    <property type="entry name" value="DUF2207"/>
    <property type="match status" value="1"/>
</dbReference>
<protein>
    <submittedName>
        <fullName evidence="6">DUF2207 domain-containing protein</fullName>
    </submittedName>
</protein>
<reference evidence="6 7" key="1">
    <citation type="submission" date="2022-05" db="EMBL/GenBank/DDBJ databases">
        <authorList>
            <person name="Jo J.-H."/>
            <person name="Im W.-T."/>
        </authorList>
    </citation>
    <scope>NUCLEOTIDE SEQUENCE [LARGE SCALE GENOMIC DNA]</scope>
    <source>
        <strain evidence="6 7">NSE70-1</strain>
    </source>
</reference>
<proteinExistence type="predicted"/>
<feature type="transmembrane region" description="Helical" evidence="2">
    <location>
        <begin position="482"/>
        <end position="501"/>
    </location>
</feature>
<evidence type="ECO:0000259" key="4">
    <source>
        <dbReference type="Pfam" id="PF09972"/>
    </source>
</evidence>